<protein>
    <submittedName>
        <fullName evidence="2">Uncharacterized protein</fullName>
    </submittedName>
</protein>
<gene>
    <name evidence="2" type="ORF">DC041_0013000</name>
</gene>
<evidence type="ECO:0000256" key="1">
    <source>
        <dbReference type="SAM" id="MobiDB-lite"/>
    </source>
</evidence>
<evidence type="ECO:0000313" key="2">
    <source>
        <dbReference type="EMBL" id="RTG91408.1"/>
    </source>
</evidence>
<dbReference type="EMBL" id="QMKO01000130">
    <property type="protein sequence ID" value="RTG91408.1"/>
    <property type="molecule type" value="Genomic_DNA"/>
</dbReference>
<proteinExistence type="predicted"/>
<dbReference type="Proteomes" id="UP000290809">
    <property type="component" value="Unassembled WGS sequence"/>
</dbReference>
<keyword evidence="3" id="KW-1185">Reference proteome</keyword>
<feature type="region of interest" description="Disordered" evidence="1">
    <location>
        <begin position="88"/>
        <end position="109"/>
    </location>
</feature>
<reference evidence="2 3" key="1">
    <citation type="journal article" date="2019" name="PLoS Pathog.">
        <title>Genome sequence of the bovine parasite Schistosoma bovis Tanzania.</title>
        <authorList>
            <person name="Oey H."/>
            <person name="Zakrzewski M."/>
            <person name="Gobert G."/>
            <person name="Gravermann K."/>
            <person name="Stoye J."/>
            <person name="Jones M."/>
            <person name="Mcmanus D."/>
            <person name="Krause L."/>
        </authorList>
    </citation>
    <scope>NUCLEOTIDE SEQUENCE [LARGE SCALE GENOMIC DNA]</scope>
    <source>
        <strain evidence="2 3">TAN1997</strain>
    </source>
</reference>
<dbReference type="AlphaFoldDB" id="A0A430QUQ0"/>
<feature type="compositionally biased region" description="Low complexity" evidence="1">
    <location>
        <begin position="135"/>
        <end position="154"/>
    </location>
</feature>
<feature type="compositionally biased region" description="Acidic residues" evidence="1">
    <location>
        <begin position="88"/>
        <end position="102"/>
    </location>
</feature>
<comment type="caution">
    <text evidence="2">The sequence shown here is derived from an EMBL/GenBank/DDBJ whole genome shotgun (WGS) entry which is preliminary data.</text>
</comment>
<sequence length="301" mass="34222">MCSSRDQKLRYHYPLRSTIFHSNTMKLMNIKKFTKSYDLESHLTYYDTFRKFHNARKNLQFGVFSDTELLTSKFTITSTDDSAIDSCCDDDDHDDDDDDDDGGGGGGELHSSIDSLYIKNYFIKSNRKRNDVMTSNNNNNNNNNNNSCHGNSNNQDANHSNGNRLKRISTISNTNDHNNEKYDNHSNEPLNSINIEMKRSIIENTNKNYTSIVSNEKQKSIECNNTIQRSTNCKNLEEIKSSVNKTENTMNTALTVDSQLQTEMKQSKITLSSENSHSDNSQVIKVTSQSNMSTSDLISPD</sequence>
<feature type="region of interest" description="Disordered" evidence="1">
    <location>
        <begin position="266"/>
        <end position="301"/>
    </location>
</feature>
<evidence type="ECO:0000313" key="3">
    <source>
        <dbReference type="Proteomes" id="UP000290809"/>
    </source>
</evidence>
<feature type="region of interest" description="Disordered" evidence="1">
    <location>
        <begin position="130"/>
        <end position="162"/>
    </location>
</feature>
<name>A0A430QUQ0_SCHBO</name>
<organism evidence="2 3">
    <name type="scientific">Schistosoma bovis</name>
    <name type="common">Blood fluke</name>
    <dbReference type="NCBI Taxonomy" id="6184"/>
    <lineage>
        <taxon>Eukaryota</taxon>
        <taxon>Metazoa</taxon>
        <taxon>Spiralia</taxon>
        <taxon>Lophotrochozoa</taxon>
        <taxon>Platyhelminthes</taxon>
        <taxon>Trematoda</taxon>
        <taxon>Digenea</taxon>
        <taxon>Strigeidida</taxon>
        <taxon>Schistosomatoidea</taxon>
        <taxon>Schistosomatidae</taxon>
        <taxon>Schistosoma</taxon>
    </lineage>
</organism>
<accession>A0A430QUQ0</accession>